<proteinExistence type="predicted"/>
<accession>A0ABN8ID32</accession>
<protein>
    <submittedName>
        <fullName evidence="2">Uncharacterized protein</fullName>
    </submittedName>
</protein>
<feature type="region of interest" description="Disordered" evidence="1">
    <location>
        <begin position="1"/>
        <end position="104"/>
    </location>
</feature>
<keyword evidence="3" id="KW-1185">Reference proteome</keyword>
<dbReference type="EMBL" id="OW152833">
    <property type="protein sequence ID" value="CAH2054908.1"/>
    <property type="molecule type" value="Genomic_DNA"/>
</dbReference>
<gene>
    <name evidence="2" type="ORF">IPOD504_LOCUS8842</name>
</gene>
<feature type="compositionally biased region" description="Low complexity" evidence="1">
    <location>
        <begin position="70"/>
        <end position="81"/>
    </location>
</feature>
<organism evidence="2 3">
    <name type="scientific">Iphiclides podalirius</name>
    <name type="common">scarce swallowtail</name>
    <dbReference type="NCBI Taxonomy" id="110791"/>
    <lineage>
        <taxon>Eukaryota</taxon>
        <taxon>Metazoa</taxon>
        <taxon>Ecdysozoa</taxon>
        <taxon>Arthropoda</taxon>
        <taxon>Hexapoda</taxon>
        <taxon>Insecta</taxon>
        <taxon>Pterygota</taxon>
        <taxon>Neoptera</taxon>
        <taxon>Endopterygota</taxon>
        <taxon>Lepidoptera</taxon>
        <taxon>Glossata</taxon>
        <taxon>Ditrysia</taxon>
        <taxon>Papilionoidea</taxon>
        <taxon>Papilionidae</taxon>
        <taxon>Papilioninae</taxon>
        <taxon>Iphiclides</taxon>
    </lineage>
</organism>
<feature type="region of interest" description="Disordered" evidence="1">
    <location>
        <begin position="125"/>
        <end position="153"/>
    </location>
</feature>
<name>A0ABN8ID32_9NEOP</name>
<sequence length="261" mass="28042">MGMGDPTRPLGASPARPPPPAQPPQPRSAFDELEDVMRMSLGGSPARQPQPPITQQPLAQHQQQPPPPAAQLLQGAHQPQAFGSPARQPAPMGQQQQQQPGKVLTGDLDSSLAQLANNLTINKTATAQKPMQWSSPKNQSKPAWSPQPMQATTGAGYRPMGPGMALPPMPHTLPHTYHPPHYVMQQPSMVMPQAMMPMAGMAPMRPQMPPQPTNQSIRAAVFVTSFPELVATKRTWGRFENSPPSLTGNVAVNSVPVCQSN</sequence>
<feature type="compositionally biased region" description="Pro residues" evidence="1">
    <location>
        <begin position="15"/>
        <end position="26"/>
    </location>
</feature>
<evidence type="ECO:0000256" key="1">
    <source>
        <dbReference type="SAM" id="MobiDB-lite"/>
    </source>
</evidence>
<feature type="non-terminal residue" evidence="2">
    <location>
        <position position="1"/>
    </location>
</feature>
<dbReference type="Proteomes" id="UP000837857">
    <property type="component" value="Chromosome 21"/>
</dbReference>
<evidence type="ECO:0000313" key="3">
    <source>
        <dbReference type="Proteomes" id="UP000837857"/>
    </source>
</evidence>
<evidence type="ECO:0000313" key="2">
    <source>
        <dbReference type="EMBL" id="CAH2054908.1"/>
    </source>
</evidence>
<reference evidence="2" key="1">
    <citation type="submission" date="2022-03" db="EMBL/GenBank/DDBJ databases">
        <authorList>
            <person name="Martin H S."/>
        </authorList>
    </citation>
    <scope>NUCLEOTIDE SEQUENCE</scope>
</reference>